<reference evidence="2" key="1">
    <citation type="submission" date="2012-11" db="EMBL/GenBank/DDBJ databases">
        <authorList>
            <person name="Lucero-Rivera Y.E."/>
            <person name="Tovar-Ramirez D."/>
        </authorList>
    </citation>
    <scope>NUCLEOTIDE SEQUENCE [LARGE SCALE GENOMIC DNA]</scope>
    <source>
        <strain evidence="2">Araruama</strain>
    </source>
</reference>
<dbReference type="EMBL" id="ATBP01003319">
    <property type="protein sequence ID" value="ETR65012.1"/>
    <property type="molecule type" value="Genomic_DNA"/>
</dbReference>
<sequence length="131" mass="15133">MSTQQLTAAIDISNWPFDDEYDSIYPKGARDKKAIISPQTCQHSCILKNHRYLFKKSSHRYPDQFWIEIIAYQLGCLMNIPVPPSFVAIDQSGQVGALIEWFYDDTNEAFLEYIDGGDLIMGYIPDFDRKK</sequence>
<organism evidence="1 2">
    <name type="scientific">Candidatus Magnetoglobus multicellularis str. Araruama</name>
    <dbReference type="NCBI Taxonomy" id="890399"/>
    <lineage>
        <taxon>Bacteria</taxon>
        <taxon>Pseudomonadati</taxon>
        <taxon>Thermodesulfobacteriota</taxon>
        <taxon>Desulfobacteria</taxon>
        <taxon>Desulfobacterales</taxon>
        <taxon>Desulfobacteraceae</taxon>
        <taxon>Candidatus Magnetoglobus</taxon>
    </lineage>
</organism>
<dbReference type="Proteomes" id="UP000189670">
    <property type="component" value="Unassembled WGS sequence"/>
</dbReference>
<name>A0A1V1NQZ5_9BACT</name>
<accession>A0A1V1NQZ5</accession>
<comment type="caution">
    <text evidence="1">The sequence shown here is derived from an EMBL/GenBank/DDBJ whole genome shotgun (WGS) entry which is preliminary data.</text>
</comment>
<evidence type="ECO:0000313" key="2">
    <source>
        <dbReference type="Proteomes" id="UP000189670"/>
    </source>
</evidence>
<evidence type="ECO:0000313" key="1">
    <source>
        <dbReference type="EMBL" id="ETR65012.1"/>
    </source>
</evidence>
<gene>
    <name evidence="1" type="ORF">OMM_14959</name>
</gene>
<proteinExistence type="predicted"/>
<protein>
    <submittedName>
        <fullName evidence="1">Uncharacterized protein</fullName>
    </submittedName>
</protein>
<dbReference type="AlphaFoldDB" id="A0A1V1NQZ5"/>